<dbReference type="Pfam" id="PF00746">
    <property type="entry name" value="Gram_pos_anchor"/>
    <property type="match status" value="1"/>
</dbReference>
<dbReference type="PROSITE" id="PS50847">
    <property type="entry name" value="GRAM_POS_ANCHORING"/>
    <property type="match status" value="1"/>
</dbReference>
<dbReference type="InterPro" id="IPR008928">
    <property type="entry name" value="6-hairpin_glycosidase_sf"/>
</dbReference>
<sequence>MKKRKKRIISMAAALTMVLTAAPVYGTPARAAENDRAGEEKPLKLQYFSPADKGSSERNNWERWALPLGNGHMGAMVFGRTETERIQLNEKTLWSGGTGGTDNAEGGEYDTRDPQSDAYGNVDAYGSGAMGSYIDFLFDEFYSGSTAGNGPAQSGDMKILPNNRSALGDYQNFAEMYIDFDQPTEETENYVRELDLRTALSTVSYDYNDVHYTREMFADYPDNVLVYRVTADEEGSIDLTLHPEIADLGTTSGGHSKKVTKEGTVVADEESKTITMEGTITNNNMKFAGKFRIENEGGTVTADNSDPAKGSLTVTDADSVVIYVALATNYKNEFPDYRQADADYAAKDVTERIDNASEKKYDALLESHLEDYQELFARVELDLGGTYNADEETDQMLSAWNSNSSKGTQNHYLEELYFQYGRYMLIASSRGDTLPSNLQGIWNDRAFADWQSDYHTNINLQMNYWPAYSTNLAEIGESLNSYVESLTEPGQLTAQRLFGTTGDAWMVNCSANALGFTGNINSNASLAPTANAFILQNVYDYYQYTQDKENLENELYPVMKGACDFFLQVLQSGRTEADQDKLYMVPSYSSEQGPWTVGAMFDQQLIYLLFADTLDASEELGISNEFTQQLEDTMERLYSVNIGESGQIKEWQQEGAYNRYEGTNTKIGDDAHRHNSQLMALHPGNLITTETPELLEAAKTTLELRGDGATGWSMGQKFNMWARLQDGNHAYDKLFKNLMKNGTATNLFDLHPPFQIDGNFGATAGIAELLLQSHAGYVSILPALPDELADGSVSGLVAEGNFVVDISWSGKEITHLEITSRSGNELSLKAGAVEKIIDTASGAEVTDVTQDSNGAVTFATEAGHTYQVVPGEEQSMEKAERAVEEIREKDIVSCEYTTETGEEFSEALLACERMIEQGNYMVSGVDKAVDRLVRAEEALELREGDTYKAAAGLRFLENAAEVNYTGTDTEDTWRQQIEYDRADLMESLEEEDGDAAELAASVTELVQKGNEIAGYPEYRMTLYDLIGKAKQIGQGDRTDEEWAAYNDAIETAVRIFADPGAEEEDLKAAHKDLKEAVAEMGDIFTITAAAEGSGRIDPSGEVTVLGGGSQEFRVTPDADAEILDVLVDGKSVGAVESYQFTDTDEDRTIDAVFADKAEVKSEAEALLDTAIERAQSLGDGSSYGKAGWAAVTEALAAARAADRTDETDMRTKAEALLSAADALFTWGSPVRTEAEDGAKVADGTNGDQPIGENKVLMGYPDGGPVAASGTGANGKWTEQTGGTYTTTLSGGAQMLCKTSGSWIKYAFTGARVVFISEEAMQGARIEIYIDDTLVDTIDSWTGTSSVNNRQTVVFDSEDYDLDLGEGSHVLTIVGTTGSQNYKFPIFRADAFEEYPDTASITPVAGLAELIAEVSAMPSDAYTAASWADLQDALAAAEAAVKDPAVTESAVSEAKAELEQAKAGLETGSAVIDGVTELMPVAVPVGTTADELAGMLQNSVVVTAGDRKVRVSIAWDLADFDGENDGKITLKGELTGLAEKGLSNEDGLAASVEVTVGAGETSQNTGKKTLEYFLNRAKGYVEDGTVSGLVESVRKMFEDAIAKGEAVMADEDATREEVLSAAEDLMFAIHALEMKAADKTDLEMALELAGMIDLRKYMEAGQADYLAAKEAAETVLADGDAMQDETDAAWNRLVEAMNALRLKADKSVLQDLISKTAELDLTGYTEESVNVFRAALSAANAILADDTLSADDQAEVDKAAAALRKAYDGLEKTQDADPENPDGNTGDPENPDGSQSGNNGQSAGGNGDQNGNSGQDGNGGQNGNSGEGADRADAGAKDSAAKTGDSQNVVLPAVGLAAAVLVIAATGILVSRRKKK</sequence>
<evidence type="ECO:0000313" key="10">
    <source>
        <dbReference type="Proteomes" id="UP000824243"/>
    </source>
</evidence>
<feature type="signal peptide" evidence="7">
    <location>
        <begin position="1"/>
        <end position="21"/>
    </location>
</feature>
<dbReference type="GO" id="GO:0005975">
    <property type="term" value="P:carbohydrate metabolic process"/>
    <property type="evidence" value="ECO:0007669"/>
    <property type="project" value="InterPro"/>
</dbReference>
<dbReference type="Gene3D" id="1.20.1270.70">
    <property type="entry name" value="Designed single chain three-helix bundle"/>
    <property type="match status" value="2"/>
</dbReference>
<feature type="transmembrane region" description="Helical" evidence="6">
    <location>
        <begin position="1848"/>
        <end position="1869"/>
    </location>
</feature>
<evidence type="ECO:0000256" key="5">
    <source>
        <dbReference type="SAM" id="MobiDB-lite"/>
    </source>
</evidence>
<keyword evidence="6" id="KW-1133">Transmembrane helix</keyword>
<protein>
    <submittedName>
        <fullName evidence="9">Glycoside hydrolase N-terminal domain-containing protein</fullName>
    </submittedName>
</protein>
<dbReference type="InterPro" id="IPR054363">
    <property type="entry name" value="GH95_cat"/>
</dbReference>
<feature type="region of interest" description="Disordered" evidence="5">
    <location>
        <begin position="93"/>
        <end position="116"/>
    </location>
</feature>
<reference evidence="9" key="1">
    <citation type="journal article" date="2021" name="PeerJ">
        <title>Extensive microbial diversity within the chicken gut microbiome revealed by metagenomics and culture.</title>
        <authorList>
            <person name="Gilroy R."/>
            <person name="Ravi A."/>
            <person name="Getino M."/>
            <person name="Pursley I."/>
            <person name="Horton D.L."/>
            <person name="Alikhan N.F."/>
            <person name="Baker D."/>
            <person name="Gharbi K."/>
            <person name="Hall N."/>
            <person name="Watson M."/>
            <person name="Adriaenssens E.M."/>
            <person name="Foster-Nyarko E."/>
            <person name="Jarju S."/>
            <person name="Secka A."/>
            <person name="Antonio M."/>
            <person name="Oren A."/>
            <person name="Chaudhuri R.R."/>
            <person name="La Ragione R."/>
            <person name="Hildebrand F."/>
            <person name="Pallen M.J."/>
        </authorList>
    </citation>
    <scope>NUCLEOTIDE SEQUENCE</scope>
    <source>
        <strain evidence="9">ChiSjej5B23-15282</strain>
    </source>
</reference>
<feature type="compositionally biased region" description="Low complexity" evidence="5">
    <location>
        <begin position="1791"/>
        <end position="1800"/>
    </location>
</feature>
<dbReference type="InterPro" id="IPR027414">
    <property type="entry name" value="GH95_N_dom"/>
</dbReference>
<keyword evidence="3 7" id="KW-0732">Signal</keyword>
<dbReference type="InterPro" id="IPR019931">
    <property type="entry name" value="LPXTG_anchor"/>
</dbReference>
<evidence type="ECO:0000256" key="3">
    <source>
        <dbReference type="ARBA" id="ARBA00022729"/>
    </source>
</evidence>
<dbReference type="InterPro" id="IPR049053">
    <property type="entry name" value="AFCA-like_C"/>
</dbReference>
<keyword evidence="2" id="KW-0964">Secreted</keyword>
<keyword evidence="6" id="KW-0472">Membrane</keyword>
<dbReference type="Gene3D" id="2.60.120.260">
    <property type="entry name" value="Galactose-binding domain-like"/>
    <property type="match status" value="1"/>
</dbReference>
<dbReference type="NCBIfam" id="TIGR01167">
    <property type="entry name" value="LPXTG_anchor"/>
    <property type="match status" value="1"/>
</dbReference>
<dbReference type="Gene3D" id="2.70.98.50">
    <property type="entry name" value="putative glycoside hydrolase family protein from bacillus halodurans"/>
    <property type="match status" value="1"/>
</dbReference>
<evidence type="ECO:0000256" key="2">
    <source>
        <dbReference type="ARBA" id="ARBA00022525"/>
    </source>
</evidence>
<dbReference type="PANTHER" id="PTHR31084:SF19">
    <property type="entry name" value="GLYCOSYL HYDROLASE FAMILY 95 N-TERMINAL DOMAIN-CONTAINING PROTEIN"/>
    <property type="match status" value="1"/>
</dbReference>
<keyword evidence="6" id="KW-0812">Transmembrane</keyword>
<name>A0A9D1VWV1_9FIRM</name>
<accession>A0A9D1VWV1</accession>
<dbReference type="Gene3D" id="1.50.10.10">
    <property type="match status" value="1"/>
</dbReference>
<dbReference type="GO" id="GO:0004560">
    <property type="term" value="F:alpha-L-fucosidase activity"/>
    <property type="evidence" value="ECO:0007669"/>
    <property type="project" value="TreeGrafter"/>
</dbReference>
<keyword evidence="1" id="KW-0134">Cell wall</keyword>
<evidence type="ECO:0000259" key="8">
    <source>
        <dbReference type="PROSITE" id="PS50847"/>
    </source>
</evidence>
<feature type="chain" id="PRO_5039191558" evidence="7">
    <location>
        <begin position="22"/>
        <end position="1875"/>
    </location>
</feature>
<feature type="compositionally biased region" description="Gly residues" evidence="5">
    <location>
        <begin position="1801"/>
        <end position="1825"/>
    </location>
</feature>
<evidence type="ECO:0000256" key="7">
    <source>
        <dbReference type="SAM" id="SignalP"/>
    </source>
</evidence>
<dbReference type="Gene3D" id="1.20.1270.90">
    <property type="entry name" value="AF1782-like"/>
    <property type="match status" value="3"/>
</dbReference>
<organism evidence="9 10">
    <name type="scientific">Candidatus Mediterraneibacter caccavium</name>
    <dbReference type="NCBI Taxonomy" id="2838661"/>
    <lineage>
        <taxon>Bacteria</taxon>
        <taxon>Bacillati</taxon>
        <taxon>Bacillota</taxon>
        <taxon>Clostridia</taxon>
        <taxon>Lachnospirales</taxon>
        <taxon>Lachnospiraceae</taxon>
        <taxon>Mediterraneibacter</taxon>
    </lineage>
</organism>
<dbReference type="SUPFAM" id="SSF48208">
    <property type="entry name" value="Six-hairpin glycosidases"/>
    <property type="match status" value="1"/>
</dbReference>
<dbReference type="Pfam" id="PF21307">
    <property type="entry name" value="Glyco_hydro_95_C"/>
    <property type="match status" value="1"/>
</dbReference>
<feature type="region of interest" description="Disordered" evidence="5">
    <location>
        <begin position="1767"/>
        <end position="1846"/>
    </location>
</feature>
<dbReference type="Pfam" id="PF14498">
    <property type="entry name" value="Glyco_hyd_65N_2"/>
    <property type="match status" value="1"/>
</dbReference>
<reference evidence="9" key="2">
    <citation type="submission" date="2021-04" db="EMBL/GenBank/DDBJ databases">
        <authorList>
            <person name="Gilroy R."/>
        </authorList>
    </citation>
    <scope>NUCLEOTIDE SEQUENCE</scope>
    <source>
        <strain evidence="9">ChiSjej5B23-15282</strain>
    </source>
</reference>
<dbReference type="EMBL" id="DXFA01000069">
    <property type="protein sequence ID" value="HIX48088.1"/>
    <property type="molecule type" value="Genomic_DNA"/>
</dbReference>
<dbReference type="PANTHER" id="PTHR31084">
    <property type="entry name" value="ALPHA-L-FUCOSIDASE 2"/>
    <property type="match status" value="1"/>
</dbReference>
<keyword evidence="9" id="KW-0378">Hydrolase</keyword>
<dbReference type="InterPro" id="IPR012341">
    <property type="entry name" value="6hp_glycosidase-like_sf"/>
</dbReference>
<dbReference type="Pfam" id="PF22124">
    <property type="entry name" value="Glyco_hydro_95_cat"/>
    <property type="match status" value="1"/>
</dbReference>
<dbReference type="Pfam" id="PF07554">
    <property type="entry name" value="FIVAR"/>
    <property type="match status" value="4"/>
</dbReference>
<evidence type="ECO:0000256" key="1">
    <source>
        <dbReference type="ARBA" id="ARBA00022512"/>
    </source>
</evidence>
<gene>
    <name evidence="9" type="ORF">H9981_03605</name>
</gene>
<dbReference type="Proteomes" id="UP000824243">
    <property type="component" value="Unassembled WGS sequence"/>
</dbReference>
<feature type="domain" description="Gram-positive cocci surface proteins LPxTG" evidence="8">
    <location>
        <begin position="1839"/>
        <end position="1875"/>
    </location>
</feature>
<evidence type="ECO:0000313" key="9">
    <source>
        <dbReference type="EMBL" id="HIX48088.1"/>
    </source>
</evidence>
<comment type="caution">
    <text evidence="9">The sequence shown here is derived from an EMBL/GenBank/DDBJ whole genome shotgun (WGS) entry which is preliminary data.</text>
</comment>
<evidence type="ECO:0000256" key="6">
    <source>
        <dbReference type="SAM" id="Phobius"/>
    </source>
</evidence>
<keyword evidence="4" id="KW-0572">Peptidoglycan-anchor</keyword>
<feature type="compositionally biased region" description="Basic and acidic residues" evidence="5">
    <location>
        <begin position="1827"/>
        <end position="1839"/>
    </location>
</feature>
<proteinExistence type="predicted"/>
<evidence type="ECO:0000256" key="4">
    <source>
        <dbReference type="ARBA" id="ARBA00023088"/>
    </source>
</evidence>